<reference evidence="4" key="1">
    <citation type="journal article" date="2008" name="Nat. Genet.">
        <title>The Pristionchus pacificus genome provides a unique perspective on nematode lifestyle and parasitism.</title>
        <authorList>
            <person name="Dieterich C."/>
            <person name="Clifton S.W."/>
            <person name="Schuster L.N."/>
            <person name="Chinwalla A."/>
            <person name="Delehaunty K."/>
            <person name="Dinkelacker I."/>
            <person name="Fulton L."/>
            <person name="Fulton R."/>
            <person name="Godfrey J."/>
            <person name="Minx P."/>
            <person name="Mitreva M."/>
            <person name="Roeseler W."/>
            <person name="Tian H."/>
            <person name="Witte H."/>
            <person name="Yang S.P."/>
            <person name="Wilson R.K."/>
            <person name="Sommer R.J."/>
        </authorList>
    </citation>
    <scope>NUCLEOTIDE SEQUENCE [LARGE SCALE GENOMIC DNA]</scope>
    <source>
        <strain evidence="4">PS312</strain>
    </source>
</reference>
<dbReference type="Proteomes" id="UP000005239">
    <property type="component" value="Unassembled WGS sequence"/>
</dbReference>
<name>A0A2A6C3R1_PRIPA</name>
<proteinExistence type="predicted"/>
<protein>
    <submittedName>
        <fullName evidence="3">Uncharacterized protein</fullName>
    </submittedName>
</protein>
<evidence type="ECO:0000313" key="3">
    <source>
        <dbReference type="EnsemblMetazoa" id="PPA31943.1"/>
    </source>
</evidence>
<gene>
    <name evidence="3" type="primary">WBGene00204807</name>
</gene>
<evidence type="ECO:0000256" key="1">
    <source>
        <dbReference type="SAM" id="MobiDB-lite"/>
    </source>
</evidence>
<evidence type="ECO:0000256" key="2">
    <source>
        <dbReference type="SAM" id="SignalP"/>
    </source>
</evidence>
<keyword evidence="2" id="KW-0732">Signal</keyword>
<accession>A0A2A6C3R1</accession>
<sequence length="140" mass="16765">MPPIIVLFVLGCVSAHFDDFELDERFLRHLHRDDIKEREYSGDDVRDGQRIHFLAQLQRREEERGEMKEENSNDDSFSFPSLSRNRRSTCHEYGRLRRHFNSLKYLQCENGEWIVKNSPPGTEFDFVHQTFVKRGTIYKL</sequence>
<evidence type="ECO:0000313" key="4">
    <source>
        <dbReference type="Proteomes" id="UP000005239"/>
    </source>
</evidence>
<dbReference type="EnsemblMetazoa" id="PPA31943.1">
    <property type="protein sequence ID" value="PPA31943.1"/>
    <property type="gene ID" value="WBGene00204807"/>
</dbReference>
<feature type="compositionally biased region" description="Basic and acidic residues" evidence="1">
    <location>
        <begin position="60"/>
        <end position="71"/>
    </location>
</feature>
<accession>A0A8R1UKK7</accession>
<keyword evidence="4" id="KW-1185">Reference proteome</keyword>
<organism evidence="3 4">
    <name type="scientific">Pristionchus pacificus</name>
    <name type="common">Parasitic nematode worm</name>
    <dbReference type="NCBI Taxonomy" id="54126"/>
    <lineage>
        <taxon>Eukaryota</taxon>
        <taxon>Metazoa</taxon>
        <taxon>Ecdysozoa</taxon>
        <taxon>Nematoda</taxon>
        <taxon>Chromadorea</taxon>
        <taxon>Rhabditida</taxon>
        <taxon>Rhabditina</taxon>
        <taxon>Diplogasteromorpha</taxon>
        <taxon>Diplogasteroidea</taxon>
        <taxon>Neodiplogasteridae</taxon>
        <taxon>Pristionchus</taxon>
    </lineage>
</organism>
<feature type="signal peptide" evidence="2">
    <location>
        <begin position="1"/>
        <end position="15"/>
    </location>
</feature>
<feature type="region of interest" description="Disordered" evidence="1">
    <location>
        <begin position="60"/>
        <end position="80"/>
    </location>
</feature>
<dbReference type="AlphaFoldDB" id="A0A2A6C3R1"/>
<reference evidence="3" key="2">
    <citation type="submission" date="2022-06" db="UniProtKB">
        <authorList>
            <consortium name="EnsemblMetazoa"/>
        </authorList>
    </citation>
    <scope>IDENTIFICATION</scope>
    <source>
        <strain evidence="3">PS312</strain>
    </source>
</reference>
<feature type="chain" id="PRO_5043792126" evidence="2">
    <location>
        <begin position="16"/>
        <end position="140"/>
    </location>
</feature>